<evidence type="ECO:0000313" key="2">
    <source>
        <dbReference type="Proteomes" id="UP000789405"/>
    </source>
</evidence>
<reference evidence="1" key="1">
    <citation type="submission" date="2021-06" db="EMBL/GenBank/DDBJ databases">
        <authorList>
            <person name="Kallberg Y."/>
            <person name="Tangrot J."/>
            <person name="Rosling A."/>
        </authorList>
    </citation>
    <scope>NUCLEOTIDE SEQUENCE</scope>
    <source>
        <strain evidence="1">MA453B</strain>
    </source>
</reference>
<comment type="caution">
    <text evidence="1">The sequence shown here is derived from an EMBL/GenBank/DDBJ whole genome shotgun (WGS) entry which is preliminary data.</text>
</comment>
<dbReference type="EMBL" id="CAJVPY010000055">
    <property type="protein sequence ID" value="CAG8446986.1"/>
    <property type="molecule type" value="Genomic_DNA"/>
</dbReference>
<proteinExistence type="predicted"/>
<name>A0A9N8VDW5_9GLOM</name>
<evidence type="ECO:0000313" key="1">
    <source>
        <dbReference type="EMBL" id="CAG8446986.1"/>
    </source>
</evidence>
<keyword evidence="2" id="KW-1185">Reference proteome</keyword>
<dbReference type="AlphaFoldDB" id="A0A9N8VDW5"/>
<dbReference type="Proteomes" id="UP000789405">
    <property type="component" value="Unassembled WGS sequence"/>
</dbReference>
<accession>A0A9N8VDW5</accession>
<sequence>MLCDIFGFTGCESVLGNVHAAFLDKFFVTLELALPSTLPFCEFCLGCFLNKVDGFLNEF</sequence>
<protein>
    <submittedName>
        <fullName evidence="1">15251_t:CDS:1</fullName>
    </submittedName>
</protein>
<gene>
    <name evidence="1" type="ORF">DERYTH_LOCUS276</name>
</gene>
<organism evidence="1 2">
    <name type="scientific">Dentiscutata erythropus</name>
    <dbReference type="NCBI Taxonomy" id="1348616"/>
    <lineage>
        <taxon>Eukaryota</taxon>
        <taxon>Fungi</taxon>
        <taxon>Fungi incertae sedis</taxon>
        <taxon>Mucoromycota</taxon>
        <taxon>Glomeromycotina</taxon>
        <taxon>Glomeromycetes</taxon>
        <taxon>Diversisporales</taxon>
        <taxon>Gigasporaceae</taxon>
        <taxon>Dentiscutata</taxon>
    </lineage>
</organism>